<dbReference type="Proteomes" id="UP000237040">
    <property type="component" value="Unassembled WGS sequence"/>
</dbReference>
<protein>
    <submittedName>
        <fullName evidence="1">Uncharacterized protein</fullName>
    </submittedName>
</protein>
<evidence type="ECO:0000313" key="2">
    <source>
        <dbReference type="Proteomes" id="UP000237040"/>
    </source>
</evidence>
<dbReference type="EMBL" id="PNIL01000022">
    <property type="protein sequence ID" value="PMP68301.1"/>
    <property type="molecule type" value="Genomic_DNA"/>
</dbReference>
<reference evidence="1 2" key="1">
    <citation type="submission" date="2018-01" db="EMBL/GenBank/DDBJ databases">
        <title>Metagenomic assembled genomes from two thermal pools in the Uzon Caldera, Kamchatka, Russia.</title>
        <authorList>
            <person name="Wilkins L."/>
            <person name="Ettinger C."/>
        </authorList>
    </citation>
    <scope>NUCLEOTIDE SEQUENCE [LARGE SCALE GENOMIC DNA]</scope>
    <source>
        <strain evidence="1">ZAV-07</strain>
    </source>
</reference>
<gene>
    <name evidence="1" type="ORF">C0189_01450</name>
</gene>
<sequence length="85" mass="9975">MLIKGRRINHLQDKITSALRLFFIIYLNEGKINLYKFGRTRNGPKEELIKIVQEIGANKCGFERLDTVYSANEEEGEEFRNTLRI</sequence>
<evidence type="ECO:0000313" key="1">
    <source>
        <dbReference type="EMBL" id="PMP68301.1"/>
    </source>
</evidence>
<accession>A0A2J6WFB5</accession>
<proteinExistence type="predicted"/>
<organism evidence="1 2">
    <name type="scientific">Caldisericum exile</name>
    <dbReference type="NCBI Taxonomy" id="693075"/>
    <lineage>
        <taxon>Bacteria</taxon>
        <taxon>Pseudomonadati</taxon>
        <taxon>Caldisericota/Cryosericota group</taxon>
        <taxon>Caldisericota</taxon>
        <taxon>Caldisericia</taxon>
        <taxon>Caldisericales</taxon>
        <taxon>Caldisericaceae</taxon>
        <taxon>Caldisericum</taxon>
    </lineage>
</organism>
<dbReference type="AlphaFoldDB" id="A0A2J6WFB5"/>
<dbReference type="InterPro" id="IPR003797">
    <property type="entry name" value="DegV"/>
</dbReference>
<dbReference type="SUPFAM" id="SSF82549">
    <property type="entry name" value="DAK1/DegV-like"/>
    <property type="match status" value="1"/>
</dbReference>
<dbReference type="PROSITE" id="PS51482">
    <property type="entry name" value="DEGV"/>
    <property type="match status" value="1"/>
</dbReference>
<dbReference type="InterPro" id="IPR043168">
    <property type="entry name" value="DegV_C"/>
</dbReference>
<name>A0A2J6WFB5_9BACT</name>
<dbReference type="Gene3D" id="3.30.1180.10">
    <property type="match status" value="1"/>
</dbReference>
<comment type="caution">
    <text evidence="1">The sequence shown here is derived from an EMBL/GenBank/DDBJ whole genome shotgun (WGS) entry which is preliminary data.</text>
</comment>